<dbReference type="InterPro" id="IPR050905">
    <property type="entry name" value="Plant_NBS-LRR"/>
</dbReference>
<reference evidence="3 4" key="1">
    <citation type="submission" date="2017-11" db="EMBL/GenBank/DDBJ databases">
        <title>De-novo sequencing of pomegranate (Punica granatum L.) genome.</title>
        <authorList>
            <person name="Akparov Z."/>
            <person name="Amiraslanov A."/>
            <person name="Hajiyeva S."/>
            <person name="Abbasov M."/>
            <person name="Kaur K."/>
            <person name="Hamwieh A."/>
            <person name="Solovyev V."/>
            <person name="Salamov A."/>
            <person name="Braich B."/>
            <person name="Kosarev P."/>
            <person name="Mahmoud A."/>
            <person name="Hajiyev E."/>
            <person name="Babayeva S."/>
            <person name="Izzatullayeva V."/>
            <person name="Mammadov A."/>
            <person name="Mammadov A."/>
            <person name="Sharifova S."/>
            <person name="Ojaghi J."/>
            <person name="Eynullazada K."/>
            <person name="Bayramov B."/>
            <person name="Abdulazimova A."/>
            <person name="Shahmuradov I."/>
        </authorList>
    </citation>
    <scope>NUCLEOTIDE SEQUENCE [LARGE SCALE GENOMIC DNA]</scope>
    <source>
        <strain evidence="4">cv. AG2017</strain>
        <tissue evidence="3">Leaf</tissue>
    </source>
</reference>
<dbReference type="Proteomes" id="UP000233551">
    <property type="component" value="Unassembled WGS sequence"/>
</dbReference>
<dbReference type="InterPro" id="IPR032675">
    <property type="entry name" value="LRR_dom_sf"/>
</dbReference>
<feature type="domain" description="Disease resistance protein At4g27190-like leucine-rich repeats" evidence="2">
    <location>
        <begin position="81"/>
        <end position="137"/>
    </location>
</feature>
<dbReference type="Gene3D" id="3.80.10.10">
    <property type="entry name" value="Ribonuclease Inhibitor"/>
    <property type="match status" value="1"/>
</dbReference>
<dbReference type="AlphaFoldDB" id="A0A2I0IKJ1"/>
<name>A0A2I0IKJ1_PUNGR</name>
<keyword evidence="1" id="KW-0611">Plant defense</keyword>
<dbReference type="Pfam" id="PF23247">
    <property type="entry name" value="LRR_RPS2"/>
    <property type="match status" value="1"/>
</dbReference>
<protein>
    <recommendedName>
        <fullName evidence="2">Disease resistance protein At4g27190-like leucine-rich repeats domain-containing protein</fullName>
    </recommendedName>
</protein>
<dbReference type="SUPFAM" id="SSF52047">
    <property type="entry name" value="RNI-like"/>
    <property type="match status" value="1"/>
</dbReference>
<accession>A0A2I0IKJ1</accession>
<sequence>MESIIGAEAAAGESPNAFSQLESIEIRDCPKMTNVVGPQLLPRLQNLRRVEIWFASNMEEIIVMPSPQPFPAATSVLLPFLTNIWVDQCPKMKRVITFELFMLLPNLQEITVKNCKRMKEVIGNELERGGGAMVENNNTSNLLLFPDASSADQSRARQLTLRLHFLEELESICSH</sequence>
<evidence type="ECO:0000259" key="2">
    <source>
        <dbReference type="Pfam" id="PF23247"/>
    </source>
</evidence>
<dbReference type="PANTHER" id="PTHR33463">
    <property type="entry name" value="NB-ARC DOMAIN-CONTAINING PROTEIN-RELATED"/>
    <property type="match status" value="1"/>
</dbReference>
<keyword evidence="4" id="KW-1185">Reference proteome</keyword>
<gene>
    <name evidence="3" type="ORF">CRG98_035063</name>
</gene>
<evidence type="ECO:0000256" key="1">
    <source>
        <dbReference type="ARBA" id="ARBA00022821"/>
    </source>
</evidence>
<evidence type="ECO:0000313" key="4">
    <source>
        <dbReference type="Proteomes" id="UP000233551"/>
    </source>
</evidence>
<organism evidence="3 4">
    <name type="scientific">Punica granatum</name>
    <name type="common">Pomegranate</name>
    <dbReference type="NCBI Taxonomy" id="22663"/>
    <lineage>
        <taxon>Eukaryota</taxon>
        <taxon>Viridiplantae</taxon>
        <taxon>Streptophyta</taxon>
        <taxon>Embryophyta</taxon>
        <taxon>Tracheophyta</taxon>
        <taxon>Spermatophyta</taxon>
        <taxon>Magnoliopsida</taxon>
        <taxon>eudicotyledons</taxon>
        <taxon>Gunneridae</taxon>
        <taxon>Pentapetalae</taxon>
        <taxon>rosids</taxon>
        <taxon>malvids</taxon>
        <taxon>Myrtales</taxon>
        <taxon>Lythraceae</taxon>
        <taxon>Punica</taxon>
    </lineage>
</organism>
<comment type="caution">
    <text evidence="3">The sequence shown here is derived from an EMBL/GenBank/DDBJ whole genome shotgun (WGS) entry which is preliminary data.</text>
</comment>
<evidence type="ECO:0000313" key="3">
    <source>
        <dbReference type="EMBL" id="PKI44525.1"/>
    </source>
</evidence>
<dbReference type="InterPro" id="IPR057135">
    <property type="entry name" value="At4g27190-like_LRR"/>
</dbReference>
<dbReference type="EMBL" id="PGOL01002873">
    <property type="protein sequence ID" value="PKI44525.1"/>
    <property type="molecule type" value="Genomic_DNA"/>
</dbReference>
<proteinExistence type="predicted"/>